<dbReference type="Gene3D" id="3.10.110.10">
    <property type="entry name" value="Ubiquitin Conjugating Enzyme"/>
    <property type="match status" value="1"/>
</dbReference>
<keyword evidence="7" id="KW-1185">Reference proteome</keyword>
<keyword evidence="1" id="KW-0808">Transferase</keyword>
<sequence length="154" mass="17555">MSSGARRRLLRDFRKLQADPPANITAAPETDNIMKWNAVIFGPDDSDWEDGVFKLTMAFNDQYPHEAPEVRFTTPIFHPNVYRNGAICLDILQHNWSPAYDISSILTSIQSLLTDPNPASPANAEAARLYTENRPEYSRRVRQCVEDSWNQNTT</sequence>
<gene>
    <name evidence="6" type="ORF">M9Y10_012184</name>
</gene>
<dbReference type="SUPFAM" id="SSF54495">
    <property type="entry name" value="UBC-like"/>
    <property type="match status" value="1"/>
</dbReference>
<comment type="caution">
    <text evidence="6">The sequence shown here is derived from an EMBL/GenBank/DDBJ whole genome shotgun (WGS) entry which is preliminary data.</text>
</comment>
<comment type="similarity">
    <text evidence="4">Belongs to the ubiquitin-conjugating enzyme family.</text>
</comment>
<reference evidence="6 7" key="1">
    <citation type="submission" date="2024-04" db="EMBL/GenBank/DDBJ databases">
        <title>Tritrichomonas musculus Genome.</title>
        <authorList>
            <person name="Alves-Ferreira E."/>
            <person name="Grigg M."/>
            <person name="Lorenzi H."/>
            <person name="Galac M."/>
        </authorList>
    </citation>
    <scope>NUCLEOTIDE SEQUENCE [LARGE SCALE GENOMIC DNA]</scope>
    <source>
        <strain evidence="6 7">EAF2021</strain>
    </source>
</reference>
<evidence type="ECO:0000313" key="7">
    <source>
        <dbReference type="Proteomes" id="UP001470230"/>
    </source>
</evidence>
<evidence type="ECO:0000313" key="6">
    <source>
        <dbReference type="EMBL" id="KAK8860519.1"/>
    </source>
</evidence>
<protein>
    <submittedName>
        <fullName evidence="6">Ubiquitin-conjugating enzyme E2 2</fullName>
    </submittedName>
</protein>
<dbReference type="InterPro" id="IPR023313">
    <property type="entry name" value="UBQ-conjugating_AS"/>
</dbReference>
<organism evidence="6 7">
    <name type="scientific">Tritrichomonas musculus</name>
    <dbReference type="NCBI Taxonomy" id="1915356"/>
    <lineage>
        <taxon>Eukaryota</taxon>
        <taxon>Metamonada</taxon>
        <taxon>Parabasalia</taxon>
        <taxon>Tritrichomonadida</taxon>
        <taxon>Tritrichomonadidae</taxon>
        <taxon>Tritrichomonas</taxon>
    </lineage>
</organism>
<dbReference type="SMART" id="SM00212">
    <property type="entry name" value="UBCc"/>
    <property type="match status" value="1"/>
</dbReference>
<dbReference type="InterPro" id="IPR050113">
    <property type="entry name" value="Ub_conjugating_enzyme"/>
</dbReference>
<evidence type="ECO:0000256" key="2">
    <source>
        <dbReference type="ARBA" id="ARBA00022786"/>
    </source>
</evidence>
<evidence type="ECO:0000259" key="5">
    <source>
        <dbReference type="PROSITE" id="PS50127"/>
    </source>
</evidence>
<evidence type="ECO:0000256" key="3">
    <source>
        <dbReference type="PROSITE-ProRule" id="PRU10133"/>
    </source>
</evidence>
<dbReference type="PROSITE" id="PS50127">
    <property type="entry name" value="UBC_2"/>
    <property type="match status" value="1"/>
</dbReference>
<dbReference type="PANTHER" id="PTHR24067">
    <property type="entry name" value="UBIQUITIN-CONJUGATING ENZYME E2"/>
    <property type="match status" value="1"/>
</dbReference>
<name>A0ABR2IBV2_9EUKA</name>
<dbReference type="InterPro" id="IPR016135">
    <property type="entry name" value="UBQ-conjugating_enzyme/RWD"/>
</dbReference>
<feature type="active site" description="Glycyl thioester intermediate" evidence="3">
    <location>
        <position position="88"/>
    </location>
</feature>
<dbReference type="PROSITE" id="PS00183">
    <property type="entry name" value="UBC_1"/>
    <property type="match status" value="1"/>
</dbReference>
<feature type="domain" description="UBC core" evidence="5">
    <location>
        <begin position="4"/>
        <end position="150"/>
    </location>
</feature>
<dbReference type="InterPro" id="IPR000608">
    <property type="entry name" value="UBC"/>
</dbReference>
<evidence type="ECO:0000256" key="4">
    <source>
        <dbReference type="RuleBase" id="RU362109"/>
    </source>
</evidence>
<proteinExistence type="inferred from homology"/>
<keyword evidence="2 4" id="KW-0833">Ubl conjugation pathway</keyword>
<dbReference type="Proteomes" id="UP001470230">
    <property type="component" value="Unassembled WGS sequence"/>
</dbReference>
<dbReference type="Pfam" id="PF00179">
    <property type="entry name" value="UQ_con"/>
    <property type="match status" value="1"/>
</dbReference>
<evidence type="ECO:0000256" key="1">
    <source>
        <dbReference type="ARBA" id="ARBA00022679"/>
    </source>
</evidence>
<dbReference type="EMBL" id="JAPFFF010000018">
    <property type="protein sequence ID" value="KAK8860519.1"/>
    <property type="molecule type" value="Genomic_DNA"/>
</dbReference>
<keyword evidence="4" id="KW-0547">Nucleotide-binding</keyword>
<accession>A0ABR2IBV2</accession>
<keyword evidence="4" id="KW-0067">ATP-binding</keyword>
<dbReference type="CDD" id="cd23790">
    <property type="entry name" value="UBCc_UBE2A_2B"/>
    <property type="match status" value="1"/>
</dbReference>